<evidence type="ECO:0000256" key="1">
    <source>
        <dbReference type="ARBA" id="ARBA00004571"/>
    </source>
</evidence>
<dbReference type="Pfam" id="PF07715">
    <property type="entry name" value="Plug"/>
    <property type="match status" value="1"/>
</dbReference>
<sequence>MKRIGRYAALATGASALALVCSCPVMAQDAVPTATPAPANDGEIIVTAQRRTQRLQDVPVAVSVVDGAALKRQNLNSLEDVATRLPDVKITTGSLVNQINIRGVGSGQNAGFEQSVATFVYGVYRSRSMSARAALFDVAQVEVLKGPQTTFFGANAIAGALNITTRKPGTEHWLQRERPLRFRGRRV</sequence>
<keyword evidence="3 11" id="KW-1134">Transmembrane beta strand</keyword>
<dbReference type="PANTHER" id="PTHR32552">
    <property type="entry name" value="FERRICHROME IRON RECEPTOR-RELATED"/>
    <property type="match status" value="1"/>
</dbReference>
<keyword evidence="4" id="KW-0410">Iron transport</keyword>
<proteinExistence type="inferred from homology"/>
<dbReference type="Gene3D" id="2.40.170.20">
    <property type="entry name" value="TonB-dependent receptor, beta-barrel domain"/>
    <property type="match status" value="1"/>
</dbReference>
<feature type="domain" description="TonB-dependent receptor plug" evidence="13">
    <location>
        <begin position="55"/>
        <end position="160"/>
    </location>
</feature>
<dbReference type="Proteomes" id="UP000218934">
    <property type="component" value="Unassembled WGS sequence"/>
</dbReference>
<evidence type="ECO:0000256" key="8">
    <source>
        <dbReference type="ARBA" id="ARBA00023077"/>
    </source>
</evidence>
<comment type="similarity">
    <text evidence="11">Belongs to the TonB-dependent receptor family.</text>
</comment>
<dbReference type="OrthoDB" id="9796221at2"/>
<evidence type="ECO:0000313" key="14">
    <source>
        <dbReference type="EMBL" id="PCE39659.1"/>
    </source>
</evidence>
<keyword evidence="6" id="KW-0408">Iron</keyword>
<reference evidence="14 15" key="1">
    <citation type="submission" date="2017-09" db="EMBL/GenBank/DDBJ databases">
        <title>The Catabolism of 3,6-Dichlorosalicylic acid is Initiated by the Cytochrome P450 Monooxygenase DsmABC in Rhizorhabdus dicambivorans Ndbn-20.</title>
        <authorList>
            <person name="Na L."/>
        </authorList>
    </citation>
    <scope>NUCLEOTIDE SEQUENCE [LARGE SCALE GENOMIC DNA]</scope>
    <source>
        <strain evidence="14 15">Ndbn-20m</strain>
    </source>
</reference>
<gene>
    <name evidence="14" type="ORF">COO09_24405</name>
</gene>
<keyword evidence="8" id="KW-0798">TonB box</keyword>
<evidence type="ECO:0000256" key="2">
    <source>
        <dbReference type="ARBA" id="ARBA00022448"/>
    </source>
</evidence>
<dbReference type="InterPro" id="IPR012910">
    <property type="entry name" value="Plug_dom"/>
</dbReference>
<organism evidence="14 15">
    <name type="scientific">Rhizorhabdus dicambivorans</name>
    <dbReference type="NCBI Taxonomy" id="1850238"/>
    <lineage>
        <taxon>Bacteria</taxon>
        <taxon>Pseudomonadati</taxon>
        <taxon>Pseudomonadota</taxon>
        <taxon>Alphaproteobacteria</taxon>
        <taxon>Sphingomonadales</taxon>
        <taxon>Sphingomonadaceae</taxon>
        <taxon>Rhizorhabdus</taxon>
    </lineage>
</organism>
<comment type="subcellular location">
    <subcellularLocation>
        <location evidence="1 11">Cell outer membrane</location>
        <topology evidence="1 11">Multi-pass membrane protein</topology>
    </subcellularLocation>
</comment>
<protein>
    <recommendedName>
        <fullName evidence="13">TonB-dependent receptor plug domain-containing protein</fullName>
    </recommendedName>
</protein>
<comment type="caution">
    <text evidence="14">The sequence shown here is derived from an EMBL/GenBank/DDBJ whole genome shotgun (WGS) entry which is preliminary data.</text>
</comment>
<keyword evidence="9 11" id="KW-0472">Membrane</keyword>
<evidence type="ECO:0000256" key="9">
    <source>
        <dbReference type="ARBA" id="ARBA00023136"/>
    </source>
</evidence>
<dbReference type="RefSeq" id="WP_096367767.1">
    <property type="nucleotide sequence ID" value="NZ_CP023449.1"/>
</dbReference>
<keyword evidence="5 11" id="KW-0812">Transmembrane</keyword>
<evidence type="ECO:0000256" key="3">
    <source>
        <dbReference type="ARBA" id="ARBA00022452"/>
    </source>
</evidence>
<keyword evidence="2 11" id="KW-0813">Transport</keyword>
<evidence type="ECO:0000256" key="6">
    <source>
        <dbReference type="ARBA" id="ARBA00023004"/>
    </source>
</evidence>
<evidence type="ECO:0000256" key="12">
    <source>
        <dbReference type="SAM" id="SignalP"/>
    </source>
</evidence>
<dbReference type="GO" id="GO:0006826">
    <property type="term" value="P:iron ion transport"/>
    <property type="evidence" value="ECO:0007669"/>
    <property type="project" value="UniProtKB-KW"/>
</dbReference>
<evidence type="ECO:0000256" key="7">
    <source>
        <dbReference type="ARBA" id="ARBA00023065"/>
    </source>
</evidence>
<dbReference type="PROSITE" id="PS52016">
    <property type="entry name" value="TONB_DEPENDENT_REC_3"/>
    <property type="match status" value="1"/>
</dbReference>
<evidence type="ECO:0000259" key="13">
    <source>
        <dbReference type="Pfam" id="PF07715"/>
    </source>
</evidence>
<dbReference type="InterPro" id="IPR036942">
    <property type="entry name" value="Beta-barrel_TonB_sf"/>
</dbReference>
<keyword evidence="12" id="KW-0732">Signal</keyword>
<name>A0A2A4FNI7_9SPHN</name>
<dbReference type="EMBL" id="NWUF01000055">
    <property type="protein sequence ID" value="PCE39659.1"/>
    <property type="molecule type" value="Genomic_DNA"/>
</dbReference>
<dbReference type="PROSITE" id="PS51257">
    <property type="entry name" value="PROKAR_LIPOPROTEIN"/>
    <property type="match status" value="1"/>
</dbReference>
<evidence type="ECO:0000256" key="5">
    <source>
        <dbReference type="ARBA" id="ARBA00022692"/>
    </source>
</evidence>
<dbReference type="KEGG" id="rdi:CMV14_16010"/>
<evidence type="ECO:0000256" key="10">
    <source>
        <dbReference type="ARBA" id="ARBA00023237"/>
    </source>
</evidence>
<keyword evidence="15" id="KW-1185">Reference proteome</keyword>
<feature type="chain" id="PRO_5012923856" description="TonB-dependent receptor plug domain-containing protein" evidence="12">
    <location>
        <begin position="28"/>
        <end position="187"/>
    </location>
</feature>
<keyword evidence="7" id="KW-0406">Ion transport</keyword>
<evidence type="ECO:0000256" key="11">
    <source>
        <dbReference type="PROSITE-ProRule" id="PRU01360"/>
    </source>
</evidence>
<dbReference type="AlphaFoldDB" id="A0A2A4FNI7"/>
<keyword evidence="10 11" id="KW-0998">Cell outer membrane</keyword>
<evidence type="ECO:0000313" key="15">
    <source>
        <dbReference type="Proteomes" id="UP000218934"/>
    </source>
</evidence>
<evidence type="ECO:0000256" key="4">
    <source>
        <dbReference type="ARBA" id="ARBA00022496"/>
    </source>
</evidence>
<dbReference type="InterPro" id="IPR039426">
    <property type="entry name" value="TonB-dep_rcpt-like"/>
</dbReference>
<dbReference type="SUPFAM" id="SSF56935">
    <property type="entry name" value="Porins"/>
    <property type="match status" value="1"/>
</dbReference>
<feature type="signal peptide" evidence="12">
    <location>
        <begin position="1"/>
        <end position="27"/>
    </location>
</feature>
<dbReference type="GO" id="GO:0009279">
    <property type="term" value="C:cell outer membrane"/>
    <property type="evidence" value="ECO:0007669"/>
    <property type="project" value="UniProtKB-SubCell"/>
</dbReference>
<dbReference type="PANTHER" id="PTHR32552:SF81">
    <property type="entry name" value="TONB-DEPENDENT OUTER MEMBRANE RECEPTOR"/>
    <property type="match status" value="1"/>
</dbReference>
<accession>A0A2A4FNI7</accession>